<dbReference type="InterPro" id="IPR036909">
    <property type="entry name" value="Cyt_c-like_dom_sf"/>
</dbReference>
<feature type="region of interest" description="Disordered" evidence="5">
    <location>
        <begin position="40"/>
        <end position="65"/>
    </location>
</feature>
<dbReference type="SUPFAM" id="SSF46626">
    <property type="entry name" value="Cytochrome c"/>
    <property type="match status" value="1"/>
</dbReference>
<comment type="caution">
    <text evidence="7">The sequence shown here is derived from an EMBL/GenBank/DDBJ whole genome shotgun (WGS) entry which is preliminary data.</text>
</comment>
<evidence type="ECO:0000256" key="3">
    <source>
        <dbReference type="ARBA" id="ARBA00023004"/>
    </source>
</evidence>
<dbReference type="AlphaFoldDB" id="A0A1Y1SBV0"/>
<organism evidence="7 8">
    <name type="scientific">Oceanococcus atlanticus</name>
    <dbReference type="NCBI Taxonomy" id="1317117"/>
    <lineage>
        <taxon>Bacteria</taxon>
        <taxon>Pseudomonadati</taxon>
        <taxon>Pseudomonadota</taxon>
        <taxon>Gammaproteobacteria</taxon>
        <taxon>Chromatiales</taxon>
        <taxon>Oceanococcaceae</taxon>
        <taxon>Oceanococcus</taxon>
    </lineage>
</organism>
<dbReference type="PROSITE" id="PS51007">
    <property type="entry name" value="CYTC"/>
    <property type="match status" value="1"/>
</dbReference>
<feature type="domain" description="Cytochrome c" evidence="6">
    <location>
        <begin position="544"/>
        <end position="839"/>
    </location>
</feature>
<dbReference type="PROSITE" id="PS51257">
    <property type="entry name" value="PROKAR_LIPOPROTEIN"/>
    <property type="match status" value="1"/>
</dbReference>
<dbReference type="GO" id="GO:0004130">
    <property type="term" value="F:cytochrome-c peroxidase activity"/>
    <property type="evidence" value="ECO:0007669"/>
    <property type="project" value="TreeGrafter"/>
</dbReference>
<dbReference type="GO" id="GO:0009055">
    <property type="term" value="F:electron transfer activity"/>
    <property type="evidence" value="ECO:0007669"/>
    <property type="project" value="InterPro"/>
</dbReference>
<dbReference type="GO" id="GO:0020037">
    <property type="term" value="F:heme binding"/>
    <property type="evidence" value="ECO:0007669"/>
    <property type="project" value="InterPro"/>
</dbReference>
<feature type="compositionally biased region" description="Low complexity" evidence="5">
    <location>
        <begin position="42"/>
        <end position="56"/>
    </location>
</feature>
<sequence length="839" mass="89721">MHNRLHPQDRLIMVSFRISPAVVIVGTLLGACGGGQYSGEVPSAGSSSPAPSASPSPGGGNAQARFERAQEHFEICRVCHVPGGVADVDDGRRLMLSSDGEDDYARIYAGWDEMGRGVESNLIMTMPSGSGERSHSGGDNLWPVDSAAYNAVRDLLACWDDASQCGESTTPGNSGSDNLGLLGSKRGGHLWAEVCEGAPDDTALPADPRTLIQRGSELAGAVVFNTPWMDCSINEARRPNTCGEYRQLYAKGELIGRGQGQPGTAHMFSGDARSGINPLDPTSYNSEASLWTLSADQYNNLWRSWTGYAQPPLSRPSNFDELVAQRYGSPLGQAPNPYPLAGEDPNDHNGGSGQLPIGLTQLRDNDGNWTGTIGVKLCSFCHDGQIQGQGEASQVVYGGAGTIGDFTVAFRDFASVGALPFGLLSGVPLTIAANRGTGAIDQFQVGFIAFNNGNPQEFSNTKILLSQAIGNIKSPPWWNMGSRPQKFHGAVLPMDSARIDMAAYYPLIGGPSDAVAWVDESAYAFQIWAESLKAPAYPGPIDEALAQQGAVLFHAKDLWADSLDNPVPAPQNRGNGSCASCHGAYAPRFVNDPAFLPDPRLEGVAANITALTTIGTDPAYAEAMQSLRNADGSTETAFDYNVFLACGIGAAGHTPDNTPVMLAPPLYGVWASAPYFHNASVPNVWGVLDPASERPDIWVRQSAPPPPGLEGRVVSGFDTDLERAYDHQRLGWKYTELDCLQDAVQSAPLLSCNPLPVNLTGDAQESPLQPLLDFLYSNIALSWNLSLDELNVMPLTDQQIENRKVYNTNLYSQDNTGHAFTAVLSDAERRALIEYLKTL</sequence>
<evidence type="ECO:0000259" key="6">
    <source>
        <dbReference type="PROSITE" id="PS51007"/>
    </source>
</evidence>
<dbReference type="Gene3D" id="1.10.760.10">
    <property type="entry name" value="Cytochrome c-like domain"/>
    <property type="match status" value="1"/>
</dbReference>
<dbReference type="GO" id="GO:0046872">
    <property type="term" value="F:metal ion binding"/>
    <property type="evidence" value="ECO:0007669"/>
    <property type="project" value="UniProtKB-KW"/>
</dbReference>
<dbReference type="EMBL" id="AQQV01000003">
    <property type="protein sequence ID" value="ORE86109.1"/>
    <property type="molecule type" value="Genomic_DNA"/>
</dbReference>
<dbReference type="STRING" id="1317117.ATO7_12468"/>
<keyword evidence="8" id="KW-1185">Reference proteome</keyword>
<feature type="region of interest" description="Disordered" evidence="5">
    <location>
        <begin position="333"/>
        <end position="356"/>
    </location>
</feature>
<dbReference type="InterPro" id="IPR009056">
    <property type="entry name" value="Cyt_c-like_dom"/>
</dbReference>
<evidence type="ECO:0000256" key="5">
    <source>
        <dbReference type="SAM" id="MobiDB-lite"/>
    </source>
</evidence>
<evidence type="ECO:0000313" key="7">
    <source>
        <dbReference type="EMBL" id="ORE86109.1"/>
    </source>
</evidence>
<dbReference type="PANTHER" id="PTHR30600:SF9">
    <property type="entry name" value="BLR7738 PROTEIN"/>
    <property type="match status" value="1"/>
</dbReference>
<keyword evidence="2 4" id="KW-0479">Metal-binding</keyword>
<keyword evidence="1 4" id="KW-0349">Heme</keyword>
<evidence type="ECO:0000256" key="2">
    <source>
        <dbReference type="ARBA" id="ARBA00022723"/>
    </source>
</evidence>
<dbReference type="Proteomes" id="UP000192342">
    <property type="component" value="Unassembled WGS sequence"/>
</dbReference>
<keyword evidence="3 4" id="KW-0408">Iron</keyword>
<gene>
    <name evidence="7" type="ORF">ATO7_12468</name>
</gene>
<evidence type="ECO:0000313" key="8">
    <source>
        <dbReference type="Proteomes" id="UP000192342"/>
    </source>
</evidence>
<evidence type="ECO:0000256" key="1">
    <source>
        <dbReference type="ARBA" id="ARBA00022617"/>
    </source>
</evidence>
<reference evidence="7 8" key="1">
    <citation type="submission" date="2013-04" db="EMBL/GenBank/DDBJ databases">
        <title>Oceanococcus atlanticus 22II-S10r2 Genome Sequencing.</title>
        <authorList>
            <person name="Lai Q."/>
            <person name="Li G."/>
            <person name="Shao Z."/>
        </authorList>
    </citation>
    <scope>NUCLEOTIDE SEQUENCE [LARGE SCALE GENOMIC DNA]</scope>
    <source>
        <strain evidence="7 8">22II-S10r2</strain>
    </source>
</reference>
<protein>
    <recommendedName>
        <fullName evidence="6">Cytochrome c domain-containing protein</fullName>
    </recommendedName>
</protein>
<dbReference type="OrthoDB" id="9773456at2"/>
<dbReference type="InterPro" id="IPR051395">
    <property type="entry name" value="Cytochrome_c_Peroxidase/MauG"/>
</dbReference>
<dbReference type="PANTHER" id="PTHR30600">
    <property type="entry name" value="CYTOCHROME C PEROXIDASE-RELATED"/>
    <property type="match status" value="1"/>
</dbReference>
<dbReference type="RefSeq" id="WP_146680335.1">
    <property type="nucleotide sequence ID" value="NZ_AQQV01000003.1"/>
</dbReference>
<evidence type="ECO:0000256" key="4">
    <source>
        <dbReference type="PROSITE-ProRule" id="PRU00433"/>
    </source>
</evidence>
<name>A0A1Y1SBV0_9GAMM</name>
<dbReference type="Pfam" id="PF21419">
    <property type="entry name" value="RoxA-like_Cyt-c"/>
    <property type="match status" value="1"/>
</dbReference>
<proteinExistence type="predicted"/>
<accession>A0A1Y1SBV0</accession>